<evidence type="ECO:0000256" key="1">
    <source>
        <dbReference type="ARBA" id="ARBA00022679"/>
    </source>
</evidence>
<evidence type="ECO:0000259" key="3">
    <source>
        <dbReference type="PROSITE" id="PS51186"/>
    </source>
</evidence>
<feature type="domain" description="N-acetyltransferase" evidence="3">
    <location>
        <begin position="8"/>
        <end position="165"/>
    </location>
</feature>
<protein>
    <submittedName>
        <fullName evidence="4">GNAT family N-acetyltransferase</fullName>
    </submittedName>
</protein>
<name>A0A8J7M4Y0_9RHOB</name>
<dbReference type="RefSeq" id="WP_200605841.1">
    <property type="nucleotide sequence ID" value="NZ_JAEHHL010000001.1"/>
</dbReference>
<reference evidence="4" key="1">
    <citation type="submission" date="2020-12" db="EMBL/GenBank/DDBJ databases">
        <title>Bacterial taxonomy.</title>
        <authorList>
            <person name="Pan X."/>
        </authorList>
    </citation>
    <scope>NUCLEOTIDE SEQUENCE</scope>
    <source>
        <strain evidence="4">M0105</strain>
    </source>
</reference>
<keyword evidence="5" id="KW-1185">Reference proteome</keyword>
<dbReference type="CDD" id="cd04301">
    <property type="entry name" value="NAT_SF"/>
    <property type="match status" value="1"/>
</dbReference>
<evidence type="ECO:0000256" key="2">
    <source>
        <dbReference type="ARBA" id="ARBA00023315"/>
    </source>
</evidence>
<dbReference type="EMBL" id="JAEHHL010000001">
    <property type="protein sequence ID" value="MBK0397762.1"/>
    <property type="molecule type" value="Genomic_DNA"/>
</dbReference>
<dbReference type="PIRSF" id="PIRSF028520">
    <property type="entry name" value="UCP028520"/>
    <property type="match status" value="1"/>
</dbReference>
<dbReference type="GO" id="GO:0016747">
    <property type="term" value="F:acyltransferase activity, transferring groups other than amino-acyl groups"/>
    <property type="evidence" value="ECO:0007669"/>
    <property type="project" value="InterPro"/>
</dbReference>
<dbReference type="Proteomes" id="UP000655420">
    <property type="component" value="Unassembled WGS sequence"/>
</dbReference>
<keyword evidence="1" id="KW-0808">Transferase</keyword>
<dbReference type="PANTHER" id="PTHR43877:SF2">
    <property type="entry name" value="AMINOALKYLPHOSPHONATE N-ACETYLTRANSFERASE-RELATED"/>
    <property type="match status" value="1"/>
</dbReference>
<dbReference type="AlphaFoldDB" id="A0A8J7M4Y0"/>
<evidence type="ECO:0000313" key="4">
    <source>
        <dbReference type="EMBL" id="MBK0397762.1"/>
    </source>
</evidence>
<dbReference type="PROSITE" id="PS51186">
    <property type="entry name" value="GNAT"/>
    <property type="match status" value="1"/>
</dbReference>
<gene>
    <name evidence="4" type="ORF">H0I76_01030</name>
</gene>
<dbReference type="Gene3D" id="3.40.630.30">
    <property type="match status" value="1"/>
</dbReference>
<evidence type="ECO:0000313" key="5">
    <source>
        <dbReference type="Proteomes" id="UP000655420"/>
    </source>
</evidence>
<keyword evidence="2" id="KW-0012">Acyltransferase</keyword>
<dbReference type="InterPro" id="IPR050832">
    <property type="entry name" value="Bact_Acetyltransf"/>
</dbReference>
<dbReference type="PANTHER" id="PTHR43877">
    <property type="entry name" value="AMINOALKYLPHOSPHONATE N-ACETYLTRANSFERASE-RELATED-RELATED"/>
    <property type="match status" value="1"/>
</dbReference>
<comment type="caution">
    <text evidence="4">The sequence shown here is derived from an EMBL/GenBank/DDBJ whole genome shotgun (WGS) entry which is preliminary data.</text>
</comment>
<dbReference type="InterPro" id="IPR016890">
    <property type="entry name" value="UCP028520"/>
</dbReference>
<organism evidence="4 5">
    <name type="scientific">Thermohalobaculum xanthum</name>
    <dbReference type="NCBI Taxonomy" id="2753746"/>
    <lineage>
        <taxon>Bacteria</taxon>
        <taxon>Pseudomonadati</taxon>
        <taxon>Pseudomonadota</taxon>
        <taxon>Alphaproteobacteria</taxon>
        <taxon>Rhodobacterales</taxon>
        <taxon>Paracoccaceae</taxon>
        <taxon>Thermohalobaculum</taxon>
    </lineage>
</organism>
<dbReference type="InterPro" id="IPR016181">
    <property type="entry name" value="Acyl_CoA_acyltransferase"/>
</dbReference>
<dbReference type="SUPFAM" id="SSF55729">
    <property type="entry name" value="Acyl-CoA N-acyltransferases (Nat)"/>
    <property type="match status" value="1"/>
</dbReference>
<accession>A0A8J7M4Y0</accession>
<dbReference type="InterPro" id="IPR000182">
    <property type="entry name" value="GNAT_dom"/>
</dbReference>
<sequence length="170" mass="18254">MPQSPEFVDLREAAEPVLGAVLAQNARVEHHTSPLDPARLRALVDASRLALATPDGAAFVIAFDEAGAYDSPNFLWFRERLNRFLYIDRIVVASELRGRGMARALYDRAFEAAAAAGLGQVVCEVNREPPNPGSDAFHAALGFAEIGRGAPSPGKVVRYLSRPVTGEGPT</sequence>
<proteinExistence type="predicted"/>
<dbReference type="Pfam" id="PF00583">
    <property type="entry name" value="Acetyltransf_1"/>
    <property type="match status" value="1"/>
</dbReference>